<dbReference type="InterPro" id="IPR018499">
    <property type="entry name" value="Tetraspanin/Peripherin"/>
</dbReference>
<accession>A0A9W8M1T0</accession>
<feature type="transmembrane region" description="Helical" evidence="5">
    <location>
        <begin position="94"/>
        <end position="113"/>
    </location>
</feature>
<keyword evidence="2 5" id="KW-0812">Transmembrane</keyword>
<keyword evidence="4 5" id="KW-0472">Membrane</keyword>
<comment type="subcellular location">
    <subcellularLocation>
        <location evidence="1">Membrane</location>
        <topology evidence="1">Multi-pass membrane protein</topology>
    </subcellularLocation>
</comment>
<dbReference type="Pfam" id="PF00335">
    <property type="entry name" value="Tetraspanin"/>
    <property type="match status" value="1"/>
</dbReference>
<organism evidence="6 7">
    <name type="scientific">Coemansia aciculifera</name>
    <dbReference type="NCBI Taxonomy" id="417176"/>
    <lineage>
        <taxon>Eukaryota</taxon>
        <taxon>Fungi</taxon>
        <taxon>Fungi incertae sedis</taxon>
        <taxon>Zoopagomycota</taxon>
        <taxon>Kickxellomycotina</taxon>
        <taxon>Kickxellomycetes</taxon>
        <taxon>Kickxellales</taxon>
        <taxon>Kickxellaceae</taxon>
        <taxon>Coemansia</taxon>
    </lineage>
</organism>
<dbReference type="AlphaFoldDB" id="A0A9W8M1T0"/>
<dbReference type="EMBL" id="JANBUY010000440">
    <property type="protein sequence ID" value="KAJ2859043.1"/>
    <property type="molecule type" value="Genomic_DNA"/>
</dbReference>
<evidence type="ECO:0000256" key="2">
    <source>
        <dbReference type="ARBA" id="ARBA00022692"/>
    </source>
</evidence>
<comment type="caution">
    <text evidence="6">The sequence shown here is derived from an EMBL/GenBank/DDBJ whole genome shotgun (WGS) entry which is preliminary data.</text>
</comment>
<evidence type="ECO:0000256" key="5">
    <source>
        <dbReference type="SAM" id="Phobius"/>
    </source>
</evidence>
<name>A0A9W8M1T0_9FUNG</name>
<keyword evidence="3 5" id="KW-1133">Transmembrane helix</keyword>
<reference evidence="6" key="1">
    <citation type="submission" date="2022-07" db="EMBL/GenBank/DDBJ databases">
        <title>Phylogenomic reconstructions and comparative analyses of Kickxellomycotina fungi.</title>
        <authorList>
            <person name="Reynolds N.K."/>
            <person name="Stajich J.E."/>
            <person name="Barry K."/>
            <person name="Grigoriev I.V."/>
            <person name="Crous P."/>
            <person name="Smith M.E."/>
        </authorList>
    </citation>
    <scope>NUCLEOTIDE SEQUENCE</scope>
    <source>
        <strain evidence="6">RSA 476</strain>
    </source>
</reference>
<evidence type="ECO:0000256" key="4">
    <source>
        <dbReference type="ARBA" id="ARBA00023136"/>
    </source>
</evidence>
<protein>
    <recommendedName>
        <fullName evidence="8">Tetraspanin</fullName>
    </recommendedName>
</protein>
<proteinExistence type="predicted"/>
<feature type="transmembrane region" description="Helical" evidence="5">
    <location>
        <begin position="185"/>
        <end position="209"/>
    </location>
</feature>
<feature type="transmembrane region" description="Helical" evidence="5">
    <location>
        <begin position="62"/>
        <end position="82"/>
    </location>
</feature>
<evidence type="ECO:0000313" key="7">
    <source>
        <dbReference type="Proteomes" id="UP001140074"/>
    </source>
</evidence>
<keyword evidence="7" id="KW-1185">Reference proteome</keyword>
<gene>
    <name evidence="6" type="ORF">GGH94_006322</name>
</gene>
<evidence type="ECO:0000256" key="1">
    <source>
        <dbReference type="ARBA" id="ARBA00004141"/>
    </source>
</evidence>
<evidence type="ECO:0008006" key="8">
    <source>
        <dbReference type="Google" id="ProtNLM"/>
    </source>
</evidence>
<evidence type="ECO:0000313" key="6">
    <source>
        <dbReference type="EMBL" id="KAJ2859043.1"/>
    </source>
</evidence>
<sequence>MIRPLGATDPEKSRRCVSRAFRVLCVMLLVTGLSAIGVGGYFSNATGESQRVFTVTSGSLKLYIFMGVYMLLTSLLGIFASFAPLKRKRLLQAYIVLCTLSMIIMFCLTVWLWTRTLNIHGLIGDMWRNTWSDDLKRSFEDEHTCCGYLNAKDSPVLASASCKKKGGYGCYLPVLFYTQIRLRGVYAGFVVFMLIVLAATVTATLHLVFTSDHERVLRSQSHYLLNRQSRRSSACVPSTRPDSIMSSIHEQQAVNNGWDDD</sequence>
<dbReference type="GO" id="GO:0016020">
    <property type="term" value="C:membrane"/>
    <property type="evidence" value="ECO:0007669"/>
    <property type="project" value="UniProtKB-SubCell"/>
</dbReference>
<evidence type="ECO:0000256" key="3">
    <source>
        <dbReference type="ARBA" id="ARBA00022989"/>
    </source>
</evidence>
<feature type="transmembrane region" description="Helical" evidence="5">
    <location>
        <begin position="21"/>
        <end position="42"/>
    </location>
</feature>
<dbReference type="Proteomes" id="UP001140074">
    <property type="component" value="Unassembled WGS sequence"/>
</dbReference>